<keyword evidence="1" id="KW-1133">Transmembrane helix</keyword>
<proteinExistence type="predicted"/>
<dbReference type="EMBL" id="UINC01013675">
    <property type="protein sequence ID" value="SVA58925.1"/>
    <property type="molecule type" value="Genomic_DNA"/>
</dbReference>
<evidence type="ECO:0000256" key="1">
    <source>
        <dbReference type="SAM" id="Phobius"/>
    </source>
</evidence>
<gene>
    <name evidence="2" type="ORF">METZ01_LOCUS111779</name>
</gene>
<sequence>MPPTTLEGLFASPSFLTIFFAFLLTIANVMIGVSMLPSDNRKKRYRLHRIIYGAVITSFFLFLLLKHFEGPNSILNYMVFGYLVLVVPLSKQLNVTLHAVISSIALVLVGLVSFTNLF</sequence>
<evidence type="ECO:0000313" key="2">
    <source>
        <dbReference type="EMBL" id="SVA58925.1"/>
    </source>
</evidence>
<accession>A0A381X2H3</accession>
<protein>
    <submittedName>
        <fullName evidence="2">Uncharacterized protein</fullName>
    </submittedName>
</protein>
<feature type="transmembrane region" description="Helical" evidence="1">
    <location>
        <begin position="15"/>
        <end position="38"/>
    </location>
</feature>
<dbReference type="AlphaFoldDB" id="A0A381X2H3"/>
<feature type="transmembrane region" description="Helical" evidence="1">
    <location>
        <begin position="74"/>
        <end position="90"/>
    </location>
</feature>
<feature type="transmembrane region" description="Helical" evidence="1">
    <location>
        <begin position="97"/>
        <end position="117"/>
    </location>
</feature>
<keyword evidence="1" id="KW-0812">Transmembrane</keyword>
<feature type="transmembrane region" description="Helical" evidence="1">
    <location>
        <begin position="50"/>
        <end position="68"/>
    </location>
</feature>
<organism evidence="2">
    <name type="scientific">marine metagenome</name>
    <dbReference type="NCBI Taxonomy" id="408172"/>
    <lineage>
        <taxon>unclassified sequences</taxon>
        <taxon>metagenomes</taxon>
        <taxon>ecological metagenomes</taxon>
    </lineage>
</organism>
<reference evidence="2" key="1">
    <citation type="submission" date="2018-05" db="EMBL/GenBank/DDBJ databases">
        <authorList>
            <person name="Lanie J.A."/>
            <person name="Ng W.-L."/>
            <person name="Kazmierczak K.M."/>
            <person name="Andrzejewski T.M."/>
            <person name="Davidsen T.M."/>
            <person name="Wayne K.J."/>
            <person name="Tettelin H."/>
            <person name="Glass J.I."/>
            <person name="Rusch D."/>
            <person name="Podicherti R."/>
            <person name="Tsui H.-C.T."/>
            <person name="Winkler M.E."/>
        </authorList>
    </citation>
    <scope>NUCLEOTIDE SEQUENCE</scope>
</reference>
<keyword evidence="1" id="KW-0472">Membrane</keyword>
<name>A0A381X2H3_9ZZZZ</name>